<dbReference type="EMBL" id="NWVC01000004">
    <property type="protein sequence ID" value="PCG14150.1"/>
    <property type="molecule type" value="Genomic_DNA"/>
</dbReference>
<evidence type="ECO:0000256" key="7">
    <source>
        <dbReference type="ARBA" id="ARBA00022989"/>
    </source>
</evidence>
<keyword evidence="3 9" id="KW-0813">Transport</keyword>
<dbReference type="Pfam" id="PF25994">
    <property type="entry name" value="HH_AprE"/>
    <property type="match status" value="1"/>
</dbReference>
<keyword evidence="4 9" id="KW-1003">Cell membrane</keyword>
<keyword evidence="7 9" id="KW-1133">Transmembrane helix</keyword>
<organism evidence="13 14">
    <name type="scientific">Sphingomonas adhaesiva</name>
    <dbReference type="NCBI Taxonomy" id="28212"/>
    <lineage>
        <taxon>Bacteria</taxon>
        <taxon>Pseudomonadati</taxon>
        <taxon>Pseudomonadota</taxon>
        <taxon>Alphaproteobacteria</taxon>
        <taxon>Sphingomonadales</taxon>
        <taxon>Sphingomonadaceae</taxon>
        <taxon>Sphingomonas</taxon>
    </lineage>
</organism>
<accession>A0A2A4I8M3</accession>
<dbReference type="SUPFAM" id="SSF111369">
    <property type="entry name" value="HlyD-like secretion proteins"/>
    <property type="match status" value="1"/>
</dbReference>
<evidence type="ECO:0000256" key="2">
    <source>
        <dbReference type="ARBA" id="ARBA00009477"/>
    </source>
</evidence>
<evidence type="ECO:0000256" key="1">
    <source>
        <dbReference type="ARBA" id="ARBA00004377"/>
    </source>
</evidence>
<dbReference type="InterPro" id="IPR058982">
    <property type="entry name" value="Beta-barrel_AprE"/>
</dbReference>
<name>A0A2A4I8M3_9SPHN</name>
<feature type="domain" description="AprE-like beta-barrel" evidence="12">
    <location>
        <begin position="357"/>
        <end position="442"/>
    </location>
</feature>
<feature type="coiled-coil region" evidence="10">
    <location>
        <begin position="199"/>
        <end position="233"/>
    </location>
</feature>
<evidence type="ECO:0000256" key="10">
    <source>
        <dbReference type="SAM" id="Coils"/>
    </source>
</evidence>
<dbReference type="GO" id="GO:0015031">
    <property type="term" value="P:protein transport"/>
    <property type="evidence" value="ECO:0007669"/>
    <property type="project" value="InterPro"/>
</dbReference>
<evidence type="ECO:0000256" key="8">
    <source>
        <dbReference type="ARBA" id="ARBA00023136"/>
    </source>
</evidence>
<feature type="domain" description="AprE-like long alpha-helical hairpin" evidence="11">
    <location>
        <begin position="130"/>
        <end position="314"/>
    </location>
</feature>
<gene>
    <name evidence="13" type="ORF">COA07_10085</name>
</gene>
<dbReference type="Proteomes" id="UP000218323">
    <property type="component" value="Unassembled WGS sequence"/>
</dbReference>
<keyword evidence="8 9" id="KW-0472">Membrane</keyword>
<evidence type="ECO:0000259" key="12">
    <source>
        <dbReference type="Pfam" id="PF26002"/>
    </source>
</evidence>
<evidence type="ECO:0000256" key="3">
    <source>
        <dbReference type="ARBA" id="ARBA00022448"/>
    </source>
</evidence>
<dbReference type="Gene3D" id="2.40.50.100">
    <property type="match status" value="1"/>
</dbReference>
<dbReference type="InterPro" id="IPR050739">
    <property type="entry name" value="MFP"/>
</dbReference>
<evidence type="ECO:0000313" key="13">
    <source>
        <dbReference type="EMBL" id="PCG14150.1"/>
    </source>
</evidence>
<keyword evidence="5 9" id="KW-0997">Cell inner membrane</keyword>
<dbReference type="GO" id="GO:0005886">
    <property type="term" value="C:plasma membrane"/>
    <property type="evidence" value="ECO:0007669"/>
    <property type="project" value="UniProtKB-SubCell"/>
</dbReference>
<sequence>MMMSSSADMPGSIRWTDSFKHIVQNRQSFSDSDARTAVIDGLHPWSARVRTEPSRRLLKVMGVLLVIAIAWATFFQIDKVTRGAGRVLPSVQNQVVQHLEGGIVKQILVREGQRVRKGDVLLKLSNQQSSAELNNAQTDVAARHIALARLEAEAAGASSFTTPRELARLAPEIAASEEAFFRSRHADIQQQMSVFDRQIQGYRAEIGSAQSRIASLRAEERMVQNQLDRLQKALLAEAVSETAVLEKQTDLQQLRTRISDAMTSIPKSQADLSETVAKRGEAWTRYLTDTREKAATLRLEVSKAGQALNAYQDRNFREEVRAPMDGYVNKILVQTVGGVAKPGDPLVEIVPADKLVVIEARVAPRDRGNIWPGLPAVAKISAYDSAIYGGLDATVDDISPDAIQDPKGELYYRVRLRADTGRFGPEKPVLPGMTAEVDIRSGHQSILDYILGPFIRIRDGALRE</sequence>
<dbReference type="NCBIfam" id="TIGR01843">
    <property type="entry name" value="type_I_hlyD"/>
    <property type="match status" value="1"/>
</dbReference>
<dbReference type="AlphaFoldDB" id="A0A2A4I8M3"/>
<dbReference type="InterPro" id="IPR058781">
    <property type="entry name" value="HH_AprE-like"/>
</dbReference>
<keyword evidence="10" id="KW-0175">Coiled coil</keyword>
<comment type="caution">
    <text evidence="13">The sequence shown here is derived from an EMBL/GenBank/DDBJ whole genome shotgun (WGS) entry which is preliminary data.</text>
</comment>
<feature type="transmembrane region" description="Helical" evidence="9">
    <location>
        <begin position="57"/>
        <end position="77"/>
    </location>
</feature>
<evidence type="ECO:0000259" key="11">
    <source>
        <dbReference type="Pfam" id="PF25994"/>
    </source>
</evidence>
<dbReference type="InterPro" id="IPR010129">
    <property type="entry name" value="T1SS_HlyD"/>
</dbReference>
<dbReference type="PANTHER" id="PTHR30386:SF26">
    <property type="entry name" value="TRANSPORT PROTEIN COMB"/>
    <property type="match status" value="1"/>
</dbReference>
<dbReference type="Pfam" id="PF26002">
    <property type="entry name" value="Beta-barrel_AprE"/>
    <property type="match status" value="1"/>
</dbReference>
<evidence type="ECO:0000256" key="5">
    <source>
        <dbReference type="ARBA" id="ARBA00022519"/>
    </source>
</evidence>
<comment type="subcellular location">
    <subcellularLocation>
        <location evidence="1 9">Cell inner membrane</location>
        <topology evidence="1 9">Single-pass membrane protein</topology>
    </subcellularLocation>
</comment>
<protein>
    <recommendedName>
        <fullName evidence="9">Membrane fusion protein (MFP) family protein</fullName>
    </recommendedName>
</protein>
<evidence type="ECO:0000256" key="9">
    <source>
        <dbReference type="RuleBase" id="RU365093"/>
    </source>
</evidence>
<evidence type="ECO:0000256" key="4">
    <source>
        <dbReference type="ARBA" id="ARBA00022475"/>
    </source>
</evidence>
<dbReference type="PANTHER" id="PTHR30386">
    <property type="entry name" value="MEMBRANE FUSION SUBUNIT OF EMRAB-TOLC MULTIDRUG EFFLUX PUMP"/>
    <property type="match status" value="1"/>
</dbReference>
<keyword evidence="14" id="KW-1185">Reference proteome</keyword>
<dbReference type="Gene3D" id="2.40.30.170">
    <property type="match status" value="1"/>
</dbReference>
<reference evidence="13 14" key="1">
    <citation type="submission" date="2017-09" db="EMBL/GenBank/DDBJ databases">
        <title>Sphingomonas adhaesiva DSM 7418, whole genome shotgun sequence.</title>
        <authorList>
            <person name="Feng G."/>
            <person name="Zhu H."/>
        </authorList>
    </citation>
    <scope>NUCLEOTIDE SEQUENCE [LARGE SCALE GENOMIC DNA]</scope>
    <source>
        <strain evidence="13 14">DSM 7418</strain>
    </source>
</reference>
<proteinExistence type="inferred from homology"/>
<keyword evidence="6 9" id="KW-0812">Transmembrane</keyword>
<comment type="similarity">
    <text evidence="2 9">Belongs to the membrane fusion protein (MFP) (TC 8.A.1) family.</text>
</comment>
<evidence type="ECO:0000313" key="14">
    <source>
        <dbReference type="Proteomes" id="UP000218323"/>
    </source>
</evidence>
<dbReference type="PRINTS" id="PR01490">
    <property type="entry name" value="RTXTOXIND"/>
</dbReference>
<evidence type="ECO:0000256" key="6">
    <source>
        <dbReference type="ARBA" id="ARBA00022692"/>
    </source>
</evidence>